<proteinExistence type="predicted"/>
<dbReference type="AlphaFoldDB" id="A0A2G9UHZ4"/>
<dbReference type="InterPro" id="IPR035940">
    <property type="entry name" value="CAP_sf"/>
</dbReference>
<gene>
    <name evidence="1" type="ORF">TELCIR_08835</name>
</gene>
<organism evidence="1 2">
    <name type="scientific">Teladorsagia circumcincta</name>
    <name type="common">Brown stomach worm</name>
    <name type="synonym">Ostertagia circumcincta</name>
    <dbReference type="NCBI Taxonomy" id="45464"/>
    <lineage>
        <taxon>Eukaryota</taxon>
        <taxon>Metazoa</taxon>
        <taxon>Ecdysozoa</taxon>
        <taxon>Nematoda</taxon>
        <taxon>Chromadorea</taxon>
        <taxon>Rhabditida</taxon>
        <taxon>Rhabditina</taxon>
        <taxon>Rhabditomorpha</taxon>
        <taxon>Strongyloidea</taxon>
        <taxon>Trichostrongylidae</taxon>
        <taxon>Teladorsagia</taxon>
    </lineage>
</organism>
<feature type="non-terminal residue" evidence="1">
    <location>
        <position position="1"/>
    </location>
</feature>
<evidence type="ECO:0000313" key="2">
    <source>
        <dbReference type="Proteomes" id="UP000230423"/>
    </source>
</evidence>
<protein>
    <submittedName>
        <fullName evidence="1">Uncharacterized protein</fullName>
    </submittedName>
</protein>
<reference evidence="1 2" key="1">
    <citation type="submission" date="2015-09" db="EMBL/GenBank/DDBJ databases">
        <title>Draft genome of the parasitic nematode Teladorsagia circumcincta isolate WARC Sus (inbred).</title>
        <authorList>
            <person name="Mitreva M."/>
        </authorList>
    </citation>
    <scope>NUCLEOTIDE SEQUENCE [LARGE SCALE GENOMIC DNA]</scope>
    <source>
        <strain evidence="1 2">S</strain>
    </source>
</reference>
<dbReference type="Proteomes" id="UP000230423">
    <property type="component" value="Unassembled WGS sequence"/>
</dbReference>
<keyword evidence="2" id="KW-1185">Reference proteome</keyword>
<dbReference type="EMBL" id="KZ346695">
    <property type="protein sequence ID" value="PIO69342.1"/>
    <property type="molecule type" value="Genomic_DNA"/>
</dbReference>
<name>A0A2G9UHZ4_TELCI</name>
<evidence type="ECO:0000313" key="1">
    <source>
        <dbReference type="EMBL" id="PIO69342.1"/>
    </source>
</evidence>
<dbReference type="Gene3D" id="3.40.33.10">
    <property type="entry name" value="CAP"/>
    <property type="match status" value="1"/>
</dbReference>
<sequence>VHIMDNCYGLDTAAFLESAMHSASFPNHPPLEIFVDDVQTLFKTTVFRGNYLGALIYEIGEPCTKCNCKGCTCKKEEGLCVAP</sequence>
<accession>A0A2G9UHZ4</accession>